<dbReference type="InterPro" id="IPR013087">
    <property type="entry name" value="Znf_C2H2_type"/>
</dbReference>
<keyword evidence="8" id="KW-0812">Transmembrane</keyword>
<evidence type="ECO:0000256" key="1">
    <source>
        <dbReference type="ARBA" id="ARBA00004123"/>
    </source>
</evidence>
<evidence type="ECO:0000256" key="5">
    <source>
        <dbReference type="ARBA" id="ARBA00022833"/>
    </source>
</evidence>
<dbReference type="InterPro" id="IPR036236">
    <property type="entry name" value="Znf_C2H2_sf"/>
</dbReference>
<feature type="domain" description="C2H2-type" evidence="9">
    <location>
        <begin position="261"/>
        <end position="288"/>
    </location>
</feature>
<comment type="caution">
    <text evidence="10">The sequence shown here is derived from an EMBL/GenBank/DDBJ whole genome shotgun (WGS) entry which is preliminary data.</text>
</comment>
<dbReference type="EMBL" id="JAFNEN010000521">
    <property type="protein sequence ID" value="KAG8181328.1"/>
    <property type="molecule type" value="Genomic_DNA"/>
</dbReference>
<organism evidence="10 11">
    <name type="scientific">Oedothorax gibbosus</name>
    <dbReference type="NCBI Taxonomy" id="931172"/>
    <lineage>
        <taxon>Eukaryota</taxon>
        <taxon>Metazoa</taxon>
        <taxon>Ecdysozoa</taxon>
        <taxon>Arthropoda</taxon>
        <taxon>Chelicerata</taxon>
        <taxon>Arachnida</taxon>
        <taxon>Araneae</taxon>
        <taxon>Araneomorphae</taxon>
        <taxon>Entelegynae</taxon>
        <taxon>Araneoidea</taxon>
        <taxon>Linyphiidae</taxon>
        <taxon>Erigoninae</taxon>
        <taxon>Oedothorax</taxon>
    </lineage>
</organism>
<sequence length="315" mass="35394">MSPKLPFLIPSNDSEFLIDWHPLTGVLFHQNFAVRKLAILFLQIPEPCTHPFPVFLFHLSIVRPLSPVTGDVAKKSSSAVEHTIDTYTTWVAILILTMNTLLLTMLDYVLRFCSSVLLFTFGAPVIVFVMTHQSSISVCASDDCYPMTSISVCASDDCYPMTSISVCASVPSIGNLVCDGDTVVTPKEPILIDLVDEESNGSEGRLIIDLGDMCSDPVNPASYSSPTTSGPPYVCFFCDKLFKKKKKLTWHLKSHTCQTLHQCPVCEKKIRRKKNYTDHMHIHSNEKHFKCAVCGETFKQKVRLQKHKKMHRPRL</sequence>
<dbReference type="AlphaFoldDB" id="A0AAV6UBU5"/>
<evidence type="ECO:0000256" key="8">
    <source>
        <dbReference type="SAM" id="Phobius"/>
    </source>
</evidence>
<keyword evidence="8" id="KW-1133">Transmembrane helix</keyword>
<evidence type="ECO:0000256" key="7">
    <source>
        <dbReference type="PROSITE-ProRule" id="PRU00042"/>
    </source>
</evidence>
<keyword evidence="2" id="KW-0479">Metal-binding</keyword>
<evidence type="ECO:0000256" key="3">
    <source>
        <dbReference type="ARBA" id="ARBA00022737"/>
    </source>
</evidence>
<gene>
    <name evidence="10" type="ORF">JTE90_017497</name>
</gene>
<evidence type="ECO:0000256" key="6">
    <source>
        <dbReference type="ARBA" id="ARBA00023242"/>
    </source>
</evidence>
<keyword evidence="5" id="KW-0862">Zinc</keyword>
<dbReference type="GO" id="GO:0005634">
    <property type="term" value="C:nucleus"/>
    <property type="evidence" value="ECO:0007669"/>
    <property type="project" value="UniProtKB-SubCell"/>
</dbReference>
<dbReference type="SMART" id="SM00355">
    <property type="entry name" value="ZnF_C2H2"/>
    <property type="match status" value="3"/>
</dbReference>
<dbReference type="PANTHER" id="PTHR16515">
    <property type="entry name" value="PR DOMAIN ZINC FINGER PROTEIN"/>
    <property type="match status" value="1"/>
</dbReference>
<keyword evidence="4 7" id="KW-0863">Zinc-finger</keyword>
<feature type="transmembrane region" description="Helical" evidence="8">
    <location>
        <begin position="108"/>
        <end position="129"/>
    </location>
</feature>
<dbReference type="Gene3D" id="3.30.160.60">
    <property type="entry name" value="Classic Zinc Finger"/>
    <property type="match status" value="2"/>
</dbReference>
<keyword evidence="6" id="KW-0539">Nucleus</keyword>
<evidence type="ECO:0000313" key="11">
    <source>
        <dbReference type="Proteomes" id="UP000827092"/>
    </source>
</evidence>
<evidence type="ECO:0000256" key="4">
    <source>
        <dbReference type="ARBA" id="ARBA00022771"/>
    </source>
</evidence>
<dbReference type="Pfam" id="PF00096">
    <property type="entry name" value="zf-C2H2"/>
    <property type="match status" value="3"/>
</dbReference>
<proteinExistence type="predicted"/>
<dbReference type="Proteomes" id="UP000827092">
    <property type="component" value="Unassembled WGS sequence"/>
</dbReference>
<dbReference type="PANTHER" id="PTHR16515:SF66">
    <property type="entry name" value="C2H2-TYPE DOMAIN-CONTAINING PROTEIN"/>
    <property type="match status" value="1"/>
</dbReference>
<protein>
    <recommendedName>
        <fullName evidence="9">C2H2-type domain-containing protein</fullName>
    </recommendedName>
</protein>
<evidence type="ECO:0000313" key="10">
    <source>
        <dbReference type="EMBL" id="KAG8181328.1"/>
    </source>
</evidence>
<feature type="domain" description="C2H2-type" evidence="9">
    <location>
        <begin position="233"/>
        <end position="260"/>
    </location>
</feature>
<dbReference type="PROSITE" id="PS50157">
    <property type="entry name" value="ZINC_FINGER_C2H2_2"/>
    <property type="match status" value="3"/>
</dbReference>
<keyword evidence="3" id="KW-0677">Repeat</keyword>
<keyword evidence="11" id="KW-1185">Reference proteome</keyword>
<dbReference type="PROSITE" id="PS00028">
    <property type="entry name" value="ZINC_FINGER_C2H2_1"/>
    <property type="match status" value="3"/>
</dbReference>
<feature type="domain" description="C2H2-type" evidence="9">
    <location>
        <begin position="289"/>
        <end position="315"/>
    </location>
</feature>
<dbReference type="InterPro" id="IPR050331">
    <property type="entry name" value="Zinc_finger"/>
</dbReference>
<dbReference type="GO" id="GO:0010468">
    <property type="term" value="P:regulation of gene expression"/>
    <property type="evidence" value="ECO:0007669"/>
    <property type="project" value="TreeGrafter"/>
</dbReference>
<comment type="subcellular location">
    <subcellularLocation>
        <location evidence="1">Nucleus</location>
    </subcellularLocation>
</comment>
<reference evidence="10 11" key="1">
    <citation type="journal article" date="2022" name="Nat. Ecol. Evol.">
        <title>A masculinizing supergene underlies an exaggerated male reproductive morph in a spider.</title>
        <authorList>
            <person name="Hendrickx F."/>
            <person name="De Corte Z."/>
            <person name="Sonet G."/>
            <person name="Van Belleghem S.M."/>
            <person name="Kostlbacher S."/>
            <person name="Vangestel C."/>
        </authorList>
    </citation>
    <scope>NUCLEOTIDE SEQUENCE [LARGE SCALE GENOMIC DNA]</scope>
    <source>
        <strain evidence="10">W744_W776</strain>
    </source>
</reference>
<evidence type="ECO:0000259" key="9">
    <source>
        <dbReference type="PROSITE" id="PS50157"/>
    </source>
</evidence>
<dbReference type="FunFam" id="3.30.160.60:FF:000710">
    <property type="entry name" value="Zinc finger protein 768"/>
    <property type="match status" value="1"/>
</dbReference>
<evidence type="ECO:0000256" key="2">
    <source>
        <dbReference type="ARBA" id="ARBA00022723"/>
    </source>
</evidence>
<dbReference type="SUPFAM" id="SSF57667">
    <property type="entry name" value="beta-beta-alpha zinc fingers"/>
    <property type="match status" value="2"/>
</dbReference>
<keyword evidence="8" id="KW-0472">Membrane</keyword>
<accession>A0AAV6UBU5</accession>
<name>A0AAV6UBU5_9ARAC</name>
<dbReference type="GO" id="GO:0008270">
    <property type="term" value="F:zinc ion binding"/>
    <property type="evidence" value="ECO:0007669"/>
    <property type="project" value="UniProtKB-KW"/>
</dbReference>